<keyword evidence="1" id="KW-0812">Transmembrane</keyword>
<dbReference type="KEGG" id="bze:COCCADRAFT_38071"/>
<keyword evidence="3" id="KW-1185">Reference proteome</keyword>
<dbReference type="Proteomes" id="UP000053841">
    <property type="component" value="Unassembled WGS sequence"/>
</dbReference>
<dbReference type="Pfam" id="PF06687">
    <property type="entry name" value="SUR7"/>
    <property type="match status" value="1"/>
</dbReference>
<dbReference type="AlphaFoldDB" id="W6Y953"/>
<accession>W6Y953</accession>
<proteinExistence type="predicted"/>
<name>W6Y953_COCC2</name>
<evidence type="ECO:0000256" key="1">
    <source>
        <dbReference type="SAM" id="Phobius"/>
    </source>
</evidence>
<organism evidence="2 3">
    <name type="scientific">Cochliobolus carbonum (strain 26-R-13)</name>
    <name type="common">Maize leaf spot fungus</name>
    <name type="synonym">Bipolaris zeicola</name>
    <dbReference type="NCBI Taxonomy" id="930089"/>
    <lineage>
        <taxon>Eukaryota</taxon>
        <taxon>Fungi</taxon>
        <taxon>Dikarya</taxon>
        <taxon>Ascomycota</taxon>
        <taxon>Pezizomycotina</taxon>
        <taxon>Dothideomycetes</taxon>
        <taxon>Pleosporomycetidae</taxon>
        <taxon>Pleosporales</taxon>
        <taxon>Pleosporineae</taxon>
        <taxon>Pleosporaceae</taxon>
        <taxon>Bipolaris</taxon>
    </lineage>
</organism>
<reference evidence="2 3" key="1">
    <citation type="journal article" date="2013" name="PLoS Genet.">
        <title>Comparative genome structure, secondary metabolite, and effector coding capacity across Cochliobolus pathogens.</title>
        <authorList>
            <person name="Condon B.J."/>
            <person name="Leng Y."/>
            <person name="Wu D."/>
            <person name="Bushley K.E."/>
            <person name="Ohm R.A."/>
            <person name="Otillar R."/>
            <person name="Martin J."/>
            <person name="Schackwitz W."/>
            <person name="Grimwood J."/>
            <person name="MohdZainudin N."/>
            <person name="Xue C."/>
            <person name="Wang R."/>
            <person name="Manning V.A."/>
            <person name="Dhillon B."/>
            <person name="Tu Z.J."/>
            <person name="Steffenson B.J."/>
            <person name="Salamov A."/>
            <person name="Sun H."/>
            <person name="Lowry S."/>
            <person name="LaButti K."/>
            <person name="Han J."/>
            <person name="Copeland A."/>
            <person name="Lindquist E."/>
            <person name="Barry K."/>
            <person name="Schmutz J."/>
            <person name="Baker S.E."/>
            <person name="Ciuffetti L.M."/>
            <person name="Grigoriev I.V."/>
            <person name="Zhong S."/>
            <person name="Turgeon B.G."/>
        </authorList>
    </citation>
    <scope>NUCLEOTIDE SEQUENCE [LARGE SCALE GENOMIC DNA]</scope>
    <source>
        <strain evidence="2 3">26-R-13</strain>
    </source>
</reference>
<evidence type="ECO:0000313" key="3">
    <source>
        <dbReference type="Proteomes" id="UP000053841"/>
    </source>
</evidence>
<evidence type="ECO:0000313" key="2">
    <source>
        <dbReference type="EMBL" id="EUC31909.1"/>
    </source>
</evidence>
<dbReference type="HOGENOM" id="CLU_1197317_0_0_1"/>
<dbReference type="RefSeq" id="XP_007713782.1">
    <property type="nucleotide sequence ID" value="XM_007715592.1"/>
</dbReference>
<keyword evidence="1" id="KW-0472">Membrane</keyword>
<dbReference type="GeneID" id="19148680"/>
<gene>
    <name evidence="2" type="ORF">COCCADRAFT_38071</name>
</gene>
<feature type="transmembrane region" description="Helical" evidence="1">
    <location>
        <begin position="49"/>
        <end position="69"/>
    </location>
</feature>
<feature type="transmembrane region" description="Helical" evidence="1">
    <location>
        <begin position="227"/>
        <end position="247"/>
    </location>
</feature>
<keyword evidence="1" id="KW-1133">Transmembrane helix</keyword>
<dbReference type="EMBL" id="KI964647">
    <property type="protein sequence ID" value="EUC31909.1"/>
    <property type="molecule type" value="Genomic_DNA"/>
</dbReference>
<dbReference type="GO" id="GO:0005886">
    <property type="term" value="C:plasma membrane"/>
    <property type="evidence" value="ECO:0007669"/>
    <property type="project" value="InterPro"/>
</dbReference>
<protein>
    <submittedName>
        <fullName evidence="2">Uncharacterized protein</fullName>
    </submittedName>
</protein>
<dbReference type="OrthoDB" id="4159154at2759"/>
<dbReference type="InterPro" id="IPR009571">
    <property type="entry name" value="SUR7/Rim9-like_fungi"/>
</dbReference>
<feature type="transmembrane region" description="Helical" evidence="1">
    <location>
        <begin position="190"/>
        <end position="215"/>
    </location>
</feature>
<sequence length="283" mass="31113">MQELDGIRYSKEVPCIEPDLGDLRKSTDKALPGLPKTPKRVLKKYRFSAVFPMVLAIASFVLTLTLVLAGQDAHTFGGQYLAAVSYDRQYHASQVPVYQDVEAFESSSATDTTETGNVYYLYLHKVCYYSLAHGSEATSDIFERTCTSYATVAAAMSASSSDASTANSESMSLGSRSLTMVSTTLVSVRIAVFASLVISLVGSLLSTILAIPGIIYPHSRILAYMNIMWPLLASTFGFLAAALLTIVRRWGFARRKRSEEEVGNWKGIGREVWSDLKTEEPYH</sequence>